<dbReference type="SUPFAM" id="SSF81301">
    <property type="entry name" value="Nucleotidyltransferase"/>
    <property type="match status" value="1"/>
</dbReference>
<feature type="region of interest" description="Disordered" evidence="1">
    <location>
        <begin position="189"/>
        <end position="210"/>
    </location>
</feature>
<evidence type="ECO:0000256" key="1">
    <source>
        <dbReference type="SAM" id="MobiDB-lite"/>
    </source>
</evidence>
<dbReference type="RefSeq" id="WP_082141249.1">
    <property type="nucleotide sequence ID" value="NZ_JNBQ01000014.1"/>
</dbReference>
<name>A0A0H2KLL8_9MICO</name>
<accession>A0A0H2KLL8</accession>
<dbReference type="Proteomes" id="UP000035265">
    <property type="component" value="Unassembled WGS sequence"/>
</dbReference>
<dbReference type="AlphaFoldDB" id="A0A0H2KLL8"/>
<dbReference type="Gene3D" id="3.30.460.40">
    <property type="match status" value="1"/>
</dbReference>
<protein>
    <recommendedName>
        <fullName evidence="4">Nucleotidyltransferase family protein</fullName>
    </recommendedName>
</protein>
<dbReference type="PATRIC" id="fig|264251.5.peg.2456"/>
<evidence type="ECO:0008006" key="4">
    <source>
        <dbReference type="Google" id="ProtNLM"/>
    </source>
</evidence>
<comment type="caution">
    <text evidence="2">The sequence shown here is derived from an EMBL/GenBank/DDBJ whole genome shotgun (WGS) entry which is preliminary data.</text>
</comment>
<dbReference type="InterPro" id="IPR039498">
    <property type="entry name" value="NTP_transf_5"/>
</dbReference>
<sequence>MVDDRDALHDGLRMTAAALAEAEIPHALVGGYAAWARGAPEPSHDADFAIREVDVDRAREVLRAAGLEITEPTENWLFKAYHGGELIDILYRMVGEPIDDDLLARTDELEVLAVRMPVLSATEIMTSKLRVVGEHYCDFSRLLPVARAMREQIDWPEVRARVDDNPYARAFLFLLDELGVVDAEQMEDASLGGRRASAEPASGDPSNALE</sequence>
<keyword evidence="3" id="KW-1185">Reference proteome</keyword>
<organism evidence="2 3">
    <name type="scientific">Cellulosimicrobium funkei</name>
    <dbReference type="NCBI Taxonomy" id="264251"/>
    <lineage>
        <taxon>Bacteria</taxon>
        <taxon>Bacillati</taxon>
        <taxon>Actinomycetota</taxon>
        <taxon>Actinomycetes</taxon>
        <taxon>Micrococcales</taxon>
        <taxon>Promicromonosporaceae</taxon>
        <taxon>Cellulosimicrobium</taxon>
    </lineage>
</organism>
<dbReference type="STRING" id="264251.FB00_12070"/>
<dbReference type="Pfam" id="PF14907">
    <property type="entry name" value="NTP_transf_5"/>
    <property type="match status" value="1"/>
</dbReference>
<reference evidence="2 3" key="1">
    <citation type="submission" date="2014-05" db="EMBL/GenBank/DDBJ databases">
        <title>Cellulosimicrobium funkei U11 genome.</title>
        <authorList>
            <person name="Hu C."/>
            <person name="Gong Y."/>
            <person name="Wan W."/>
            <person name="Jiang M."/>
        </authorList>
    </citation>
    <scope>NUCLEOTIDE SEQUENCE [LARGE SCALE GENOMIC DNA]</scope>
    <source>
        <strain evidence="2 3">U11</strain>
    </source>
</reference>
<dbReference type="EMBL" id="JNBQ01000014">
    <property type="protein sequence ID" value="KLN34425.1"/>
    <property type="molecule type" value="Genomic_DNA"/>
</dbReference>
<evidence type="ECO:0000313" key="2">
    <source>
        <dbReference type="EMBL" id="KLN34425.1"/>
    </source>
</evidence>
<dbReference type="InterPro" id="IPR043519">
    <property type="entry name" value="NT_sf"/>
</dbReference>
<gene>
    <name evidence="2" type="ORF">FB00_12070</name>
</gene>
<evidence type="ECO:0000313" key="3">
    <source>
        <dbReference type="Proteomes" id="UP000035265"/>
    </source>
</evidence>
<proteinExistence type="predicted"/>